<proteinExistence type="predicted"/>
<sequence length="199" mass="21946">MSSSANVHSLWSISGRIEDPEHYRGSSSLAALLQEESTVPKAITEQYSCVPFLLPRLKESVLLGGNSCVSLSNGVPFPPEEQDECFSIIFSDTSCLSSFVYNNWKSPNLVGCEADCTKERSAREKLHKLSMIDTERLPYKTIFAVDKPYVITANIDVADGLANGAVGKLSHVELYDQNRVFCGFGSYSQTALVLKHEEK</sequence>
<name>A0A8X6SH85_TRICX</name>
<comment type="caution">
    <text evidence="1">The sequence shown here is derived from an EMBL/GenBank/DDBJ whole genome shotgun (WGS) entry which is preliminary data.</text>
</comment>
<dbReference type="EMBL" id="BMAU01021310">
    <property type="protein sequence ID" value="GFY12136.1"/>
    <property type="molecule type" value="Genomic_DNA"/>
</dbReference>
<evidence type="ECO:0000313" key="2">
    <source>
        <dbReference type="Proteomes" id="UP000887159"/>
    </source>
</evidence>
<keyword evidence="2" id="KW-1185">Reference proteome</keyword>
<gene>
    <name evidence="1" type="ORF">TNCV_3096901</name>
</gene>
<protein>
    <submittedName>
        <fullName evidence="1">Uncharacterized protein</fullName>
    </submittedName>
</protein>
<evidence type="ECO:0000313" key="1">
    <source>
        <dbReference type="EMBL" id="GFY12136.1"/>
    </source>
</evidence>
<dbReference type="AlphaFoldDB" id="A0A8X6SH85"/>
<reference evidence="1" key="1">
    <citation type="submission" date="2020-08" db="EMBL/GenBank/DDBJ databases">
        <title>Multicomponent nature underlies the extraordinary mechanical properties of spider dragline silk.</title>
        <authorList>
            <person name="Kono N."/>
            <person name="Nakamura H."/>
            <person name="Mori M."/>
            <person name="Yoshida Y."/>
            <person name="Ohtoshi R."/>
            <person name="Malay A.D."/>
            <person name="Moran D.A.P."/>
            <person name="Tomita M."/>
            <person name="Numata K."/>
            <person name="Arakawa K."/>
        </authorList>
    </citation>
    <scope>NUCLEOTIDE SEQUENCE</scope>
</reference>
<organism evidence="1 2">
    <name type="scientific">Trichonephila clavipes</name>
    <name type="common">Golden silk orbweaver</name>
    <name type="synonym">Nephila clavipes</name>
    <dbReference type="NCBI Taxonomy" id="2585209"/>
    <lineage>
        <taxon>Eukaryota</taxon>
        <taxon>Metazoa</taxon>
        <taxon>Ecdysozoa</taxon>
        <taxon>Arthropoda</taxon>
        <taxon>Chelicerata</taxon>
        <taxon>Arachnida</taxon>
        <taxon>Araneae</taxon>
        <taxon>Araneomorphae</taxon>
        <taxon>Entelegynae</taxon>
        <taxon>Araneoidea</taxon>
        <taxon>Nephilidae</taxon>
        <taxon>Trichonephila</taxon>
    </lineage>
</organism>
<dbReference type="Proteomes" id="UP000887159">
    <property type="component" value="Unassembled WGS sequence"/>
</dbReference>
<accession>A0A8X6SH85</accession>